<keyword evidence="4" id="KW-0249">Electron transport</keyword>
<feature type="domain" description="Thioredoxin" evidence="11">
    <location>
        <begin position="1"/>
        <end position="106"/>
    </location>
</feature>
<dbReference type="GO" id="GO:0005829">
    <property type="term" value="C:cytosol"/>
    <property type="evidence" value="ECO:0007669"/>
    <property type="project" value="TreeGrafter"/>
</dbReference>
<evidence type="ECO:0000313" key="12">
    <source>
        <dbReference type="EMBL" id="AZR73057.1"/>
    </source>
</evidence>
<sequence length="106" mass="12041">MKNIINVTDANWESEVLNHDGLVMVDFWAEWCGPCRMIAPIVEQISNEVEDVKVCKLNVDENIATAHRYQISAIPTIIFFKDGKPVDQVIGFTSKDNLKSVINRHL</sequence>
<dbReference type="InterPro" id="IPR017937">
    <property type="entry name" value="Thioredoxin_CS"/>
</dbReference>
<organism evidence="12 13">
    <name type="scientific">Anoxybacter fermentans</name>
    <dbReference type="NCBI Taxonomy" id="1323375"/>
    <lineage>
        <taxon>Bacteria</taxon>
        <taxon>Bacillati</taxon>
        <taxon>Bacillota</taxon>
        <taxon>Clostridia</taxon>
        <taxon>Halanaerobiales</taxon>
        <taxon>Anoxybacter</taxon>
    </lineage>
</organism>
<dbReference type="Pfam" id="PF00085">
    <property type="entry name" value="Thioredoxin"/>
    <property type="match status" value="1"/>
</dbReference>
<evidence type="ECO:0000256" key="10">
    <source>
        <dbReference type="PIRSR" id="PIRSR000077-4"/>
    </source>
</evidence>
<comment type="similarity">
    <text evidence="1 8">Belongs to the thioredoxin family.</text>
</comment>
<evidence type="ECO:0000256" key="2">
    <source>
        <dbReference type="ARBA" id="ARBA00020570"/>
    </source>
</evidence>
<dbReference type="InterPro" id="IPR005746">
    <property type="entry name" value="Thioredoxin"/>
</dbReference>
<dbReference type="PRINTS" id="PR00421">
    <property type="entry name" value="THIOREDOXIN"/>
</dbReference>
<keyword evidence="3" id="KW-0813">Transport</keyword>
<keyword evidence="6 10" id="KW-0676">Redox-active center</keyword>
<dbReference type="InterPro" id="IPR036249">
    <property type="entry name" value="Thioredoxin-like_sf"/>
</dbReference>
<dbReference type="PROSITE" id="PS00194">
    <property type="entry name" value="THIOREDOXIN_1"/>
    <property type="match status" value="1"/>
</dbReference>
<dbReference type="InterPro" id="IPR013766">
    <property type="entry name" value="Thioredoxin_domain"/>
</dbReference>
<dbReference type="PANTHER" id="PTHR45663">
    <property type="entry name" value="GEO12009P1"/>
    <property type="match status" value="1"/>
</dbReference>
<proteinExistence type="inferred from homology"/>
<feature type="site" description="Contributes to redox potential value" evidence="9">
    <location>
        <position position="34"/>
    </location>
</feature>
<evidence type="ECO:0000313" key="13">
    <source>
        <dbReference type="Proteomes" id="UP000267250"/>
    </source>
</evidence>
<gene>
    <name evidence="12" type="ORF">BBF96_06460</name>
</gene>
<feature type="active site" description="Nucleophile" evidence="9">
    <location>
        <position position="35"/>
    </location>
</feature>
<evidence type="ECO:0000256" key="8">
    <source>
        <dbReference type="PIRNR" id="PIRNR000077"/>
    </source>
</evidence>
<evidence type="ECO:0000256" key="1">
    <source>
        <dbReference type="ARBA" id="ARBA00008987"/>
    </source>
</evidence>
<dbReference type="GO" id="GO:0045454">
    <property type="term" value="P:cell redox homeostasis"/>
    <property type="evidence" value="ECO:0007669"/>
    <property type="project" value="TreeGrafter"/>
</dbReference>
<evidence type="ECO:0000256" key="4">
    <source>
        <dbReference type="ARBA" id="ARBA00022982"/>
    </source>
</evidence>
<dbReference type="NCBIfam" id="TIGR01068">
    <property type="entry name" value="thioredoxin"/>
    <property type="match status" value="1"/>
</dbReference>
<dbReference type="PROSITE" id="PS51352">
    <property type="entry name" value="THIOREDOXIN_2"/>
    <property type="match status" value="1"/>
</dbReference>
<evidence type="ECO:0000256" key="6">
    <source>
        <dbReference type="ARBA" id="ARBA00023284"/>
    </source>
</evidence>
<dbReference type="PIRSF" id="PIRSF000077">
    <property type="entry name" value="Thioredoxin"/>
    <property type="match status" value="1"/>
</dbReference>
<dbReference type="CDD" id="cd02947">
    <property type="entry name" value="TRX_family"/>
    <property type="match status" value="1"/>
</dbReference>
<feature type="site" description="Deprotonates C-terminal active site Cys" evidence="9">
    <location>
        <position position="26"/>
    </location>
</feature>
<keyword evidence="5 10" id="KW-1015">Disulfide bond</keyword>
<dbReference type="OrthoDB" id="9790390at2"/>
<dbReference type="EMBL" id="CP016379">
    <property type="protein sequence ID" value="AZR73057.1"/>
    <property type="molecule type" value="Genomic_DNA"/>
</dbReference>
<dbReference type="Proteomes" id="UP000267250">
    <property type="component" value="Chromosome"/>
</dbReference>
<evidence type="ECO:0000256" key="5">
    <source>
        <dbReference type="ARBA" id="ARBA00023157"/>
    </source>
</evidence>
<dbReference type="Gene3D" id="3.40.30.10">
    <property type="entry name" value="Glutaredoxin"/>
    <property type="match status" value="1"/>
</dbReference>
<keyword evidence="13" id="KW-1185">Reference proteome</keyword>
<evidence type="ECO:0000256" key="9">
    <source>
        <dbReference type="PIRSR" id="PIRSR000077-1"/>
    </source>
</evidence>
<dbReference type="PANTHER" id="PTHR45663:SF11">
    <property type="entry name" value="GEO12009P1"/>
    <property type="match status" value="1"/>
</dbReference>
<evidence type="ECO:0000256" key="7">
    <source>
        <dbReference type="NCBIfam" id="TIGR01068"/>
    </source>
</evidence>
<feature type="active site" description="Nucleophile" evidence="9">
    <location>
        <position position="32"/>
    </location>
</feature>
<evidence type="ECO:0000259" key="11">
    <source>
        <dbReference type="PROSITE" id="PS51352"/>
    </source>
</evidence>
<feature type="site" description="Contributes to redox potential value" evidence="9">
    <location>
        <position position="33"/>
    </location>
</feature>
<accession>A0A3Q9HQB7</accession>
<evidence type="ECO:0000256" key="3">
    <source>
        <dbReference type="ARBA" id="ARBA00022448"/>
    </source>
</evidence>
<dbReference type="GO" id="GO:0015035">
    <property type="term" value="F:protein-disulfide reductase activity"/>
    <property type="evidence" value="ECO:0007669"/>
    <property type="project" value="UniProtKB-UniRule"/>
</dbReference>
<feature type="disulfide bond" description="Redox-active" evidence="10">
    <location>
        <begin position="32"/>
        <end position="35"/>
    </location>
</feature>
<dbReference type="KEGG" id="aft:BBF96_06460"/>
<name>A0A3Q9HQB7_9FIRM</name>
<dbReference type="AlphaFoldDB" id="A0A3Q9HQB7"/>
<dbReference type="FunFam" id="3.40.30.10:FF:000001">
    <property type="entry name" value="Thioredoxin"/>
    <property type="match status" value="1"/>
</dbReference>
<dbReference type="RefSeq" id="WP_127016387.1">
    <property type="nucleotide sequence ID" value="NZ_CP016379.1"/>
</dbReference>
<dbReference type="SUPFAM" id="SSF52833">
    <property type="entry name" value="Thioredoxin-like"/>
    <property type="match status" value="1"/>
</dbReference>
<reference evidence="12 13" key="1">
    <citation type="submission" date="2016-07" db="EMBL/GenBank/DDBJ databases">
        <title>Genome and transcriptome analysis of iron-reducing fermentative bacteria Anoxybacter fermentans.</title>
        <authorList>
            <person name="Zeng X."/>
            <person name="Shao Z."/>
        </authorList>
    </citation>
    <scope>NUCLEOTIDE SEQUENCE [LARGE SCALE GENOMIC DNA]</scope>
    <source>
        <strain evidence="12 13">DY22613</strain>
    </source>
</reference>
<protein>
    <recommendedName>
        <fullName evidence="2 7">Thioredoxin</fullName>
    </recommendedName>
</protein>